<dbReference type="RefSeq" id="XP_060385049.1">
    <property type="nucleotide sequence ID" value="XM_060520404.1"/>
</dbReference>
<dbReference type="GeneID" id="85404642"/>
<proteinExistence type="predicted"/>
<keyword evidence="3" id="KW-1185">Reference proteome</keyword>
<dbReference type="EMBL" id="MLFU01000010">
    <property type="protein sequence ID" value="KAK1504144.1"/>
    <property type="molecule type" value="Genomic_DNA"/>
</dbReference>
<gene>
    <name evidence="2" type="ORF">CTAM01_04374</name>
</gene>
<organism evidence="2 3">
    <name type="scientific">Colletotrichum tamarilloi</name>
    <dbReference type="NCBI Taxonomy" id="1209934"/>
    <lineage>
        <taxon>Eukaryota</taxon>
        <taxon>Fungi</taxon>
        <taxon>Dikarya</taxon>
        <taxon>Ascomycota</taxon>
        <taxon>Pezizomycotina</taxon>
        <taxon>Sordariomycetes</taxon>
        <taxon>Hypocreomycetidae</taxon>
        <taxon>Glomerellales</taxon>
        <taxon>Glomerellaceae</taxon>
        <taxon>Colletotrichum</taxon>
        <taxon>Colletotrichum acutatum species complex</taxon>
    </lineage>
</organism>
<evidence type="ECO:0000313" key="2">
    <source>
        <dbReference type="EMBL" id="KAK1504144.1"/>
    </source>
</evidence>
<evidence type="ECO:0000313" key="3">
    <source>
        <dbReference type="Proteomes" id="UP001227543"/>
    </source>
</evidence>
<comment type="caution">
    <text evidence="2">The sequence shown here is derived from an EMBL/GenBank/DDBJ whole genome shotgun (WGS) entry which is preliminary data.</text>
</comment>
<dbReference type="Proteomes" id="UP001227543">
    <property type="component" value="Unassembled WGS sequence"/>
</dbReference>
<feature type="region of interest" description="Disordered" evidence="1">
    <location>
        <begin position="36"/>
        <end position="73"/>
    </location>
</feature>
<protein>
    <submittedName>
        <fullName evidence="2">Uncharacterized protein</fullName>
    </submittedName>
</protein>
<sequence length="83" mass="9259">MATALNPASYRTTRYLRVPRALVWLGTRGALRPPPIMLRRPGLCRRPSASGHTHRAKRPHTTNEDQLSPDLTPRELIALAQPG</sequence>
<accession>A0ABQ9RIH1</accession>
<reference evidence="2 3" key="1">
    <citation type="submission" date="2016-10" db="EMBL/GenBank/DDBJ databases">
        <title>The genome sequence of Colletotrichum fioriniae PJ7.</title>
        <authorList>
            <person name="Baroncelli R."/>
        </authorList>
    </citation>
    <scope>NUCLEOTIDE SEQUENCE [LARGE SCALE GENOMIC DNA]</scope>
    <source>
        <strain evidence="2 3">Tom-12</strain>
    </source>
</reference>
<name>A0ABQ9RIH1_9PEZI</name>
<evidence type="ECO:0000256" key="1">
    <source>
        <dbReference type="SAM" id="MobiDB-lite"/>
    </source>
</evidence>